<accession>A0ABS8UNH7</accession>
<feature type="compositionally biased region" description="Basic and acidic residues" evidence="1">
    <location>
        <begin position="83"/>
        <end position="92"/>
    </location>
</feature>
<evidence type="ECO:0000313" key="2">
    <source>
        <dbReference type="EMBL" id="MCD9559647.1"/>
    </source>
</evidence>
<reference evidence="2 3" key="1">
    <citation type="journal article" date="2021" name="BMC Genomics">
        <title>Datura genome reveals duplications of psychoactive alkaloid biosynthetic genes and high mutation rate following tissue culture.</title>
        <authorList>
            <person name="Rajewski A."/>
            <person name="Carter-House D."/>
            <person name="Stajich J."/>
            <person name="Litt A."/>
        </authorList>
    </citation>
    <scope>NUCLEOTIDE SEQUENCE [LARGE SCALE GENOMIC DNA]</scope>
    <source>
        <strain evidence="2">AR-01</strain>
    </source>
</reference>
<feature type="region of interest" description="Disordered" evidence="1">
    <location>
        <begin position="79"/>
        <end position="102"/>
    </location>
</feature>
<evidence type="ECO:0000256" key="1">
    <source>
        <dbReference type="SAM" id="MobiDB-lite"/>
    </source>
</evidence>
<dbReference type="EMBL" id="JACEIK010002183">
    <property type="protein sequence ID" value="MCD9559647.1"/>
    <property type="molecule type" value="Genomic_DNA"/>
</dbReference>
<protein>
    <submittedName>
        <fullName evidence="2">Uncharacterized protein</fullName>
    </submittedName>
</protein>
<sequence>MSEDVGMNKARTREKQCTATLARPAARRLGPTVRGEARGASTTVIGHDFQQNWSINIENGVQNCWMRHIWHRVGQVAQVPDGQARRTSDTRHSVAQRAGEAE</sequence>
<evidence type="ECO:0000313" key="3">
    <source>
        <dbReference type="Proteomes" id="UP000823775"/>
    </source>
</evidence>
<dbReference type="Proteomes" id="UP000823775">
    <property type="component" value="Unassembled WGS sequence"/>
</dbReference>
<keyword evidence="3" id="KW-1185">Reference proteome</keyword>
<proteinExistence type="predicted"/>
<gene>
    <name evidence="2" type="ORF">HAX54_017782</name>
</gene>
<organism evidence="2 3">
    <name type="scientific">Datura stramonium</name>
    <name type="common">Jimsonweed</name>
    <name type="synonym">Common thornapple</name>
    <dbReference type="NCBI Taxonomy" id="4076"/>
    <lineage>
        <taxon>Eukaryota</taxon>
        <taxon>Viridiplantae</taxon>
        <taxon>Streptophyta</taxon>
        <taxon>Embryophyta</taxon>
        <taxon>Tracheophyta</taxon>
        <taxon>Spermatophyta</taxon>
        <taxon>Magnoliopsida</taxon>
        <taxon>eudicotyledons</taxon>
        <taxon>Gunneridae</taxon>
        <taxon>Pentapetalae</taxon>
        <taxon>asterids</taxon>
        <taxon>lamiids</taxon>
        <taxon>Solanales</taxon>
        <taxon>Solanaceae</taxon>
        <taxon>Solanoideae</taxon>
        <taxon>Datureae</taxon>
        <taxon>Datura</taxon>
    </lineage>
</organism>
<name>A0ABS8UNH7_DATST</name>
<comment type="caution">
    <text evidence="2">The sequence shown here is derived from an EMBL/GenBank/DDBJ whole genome shotgun (WGS) entry which is preliminary data.</text>
</comment>